<feature type="coiled-coil region" evidence="4">
    <location>
        <begin position="486"/>
        <end position="513"/>
    </location>
</feature>
<accession>A0A8H5LXA3</accession>
<feature type="region of interest" description="Disordered" evidence="5">
    <location>
        <begin position="808"/>
        <end position="832"/>
    </location>
</feature>
<sequence length="832" mass="95417">MSDSSSQRKEIDAFFTFFATFDLTRPVTSVADLSDGAALFEILSEVDADYFRQSTRPSAQPSDNWVLRFGALKRLYRLMTQYFSDVLQKPTTGLEVPNLQAMAQDHEIHATLVMCRLTIAIGVQCEKNKEFIDRIQGLSETAQHYLMKAIEQVMTKISASNGQDVGEASMTEDDHYYRIQSEKSQILSEKETLEKVYQALMEEHRQLQSTHEDSISEKEDALAQLREARREADRSRGDNKADVMMRAEIDRLRSELQKSEDNLAMAESELDKQTNLVTDLTRKVDELQNKADEATKWKDQLDEYRHAADKLNKMENVMDKYKKKLQEGAELRQHVKALEKQNADLVDTNASLEEEYRRVAAFKPLIESYKGQIADLEARTSARAQEIDSLKFELDQTRTKLKIATEERTKDSETLELYQERVRELELATQAPSKRIRANSDAPKKSEENTEEQNGQEAAEEDEDEEADDDMGLGGELNDAMTGTTMTDLKIQIRKLKRELEAVKKNEADASRVLVLENLLEDSNRMKARYEADYLTAHREKLVLQRDLEEIRSGKSMGDGAEAAIALRQRLNESVEELDSLRKTFAELEVKFDSQNKELTIAKSDLTLVNKDQLDILSSLRDSVNEDKAGLEEEVARVQKQNKELSEKNRMQLEQINGLLLEKVNLQSEGIGQREKMLQRERDFGDLRATLSGKDLPEDIKSRLLSLHEENVLLREQNKTNNEKLVKARAFIKNQDKLFKEEQASKISLAPPGAFDEAETSFRSQIKILEDELARQKVVMKNLQKNYLREQEMMLSVVHSFGMNTARDHLGTQRGSKSAWLPNQRQSNRLQR</sequence>
<dbReference type="Gene3D" id="1.10.418.10">
    <property type="entry name" value="Calponin-like domain"/>
    <property type="match status" value="1"/>
</dbReference>
<dbReference type="GO" id="GO:0030705">
    <property type="term" value="P:cytoskeleton-dependent intracellular transport"/>
    <property type="evidence" value="ECO:0007669"/>
    <property type="project" value="InterPro"/>
</dbReference>
<evidence type="ECO:0000259" key="6">
    <source>
        <dbReference type="Pfam" id="PF05622"/>
    </source>
</evidence>
<dbReference type="Pfam" id="PF05622">
    <property type="entry name" value="HOOK"/>
    <property type="match status" value="1"/>
</dbReference>
<dbReference type="OrthoDB" id="49395at2759"/>
<evidence type="ECO:0000256" key="1">
    <source>
        <dbReference type="ARBA" id="ARBA00004496"/>
    </source>
</evidence>
<feature type="compositionally biased region" description="Acidic residues" evidence="5">
    <location>
        <begin position="458"/>
        <end position="471"/>
    </location>
</feature>
<dbReference type="InterPro" id="IPR043936">
    <property type="entry name" value="HOOK_N"/>
</dbReference>
<dbReference type="Proteomes" id="UP000559256">
    <property type="component" value="Unassembled WGS sequence"/>
</dbReference>
<evidence type="ECO:0000256" key="2">
    <source>
        <dbReference type="ARBA" id="ARBA00022490"/>
    </source>
</evidence>
<evidence type="ECO:0000259" key="7">
    <source>
        <dbReference type="Pfam" id="PF19047"/>
    </source>
</evidence>
<comment type="caution">
    <text evidence="8">The sequence shown here is derived from an EMBL/GenBank/DDBJ whole genome shotgun (WGS) entry which is preliminary data.</text>
</comment>
<feature type="coiled-coil region" evidence="4">
    <location>
        <begin position="564"/>
        <end position="655"/>
    </location>
</feature>
<feature type="region of interest" description="Disordered" evidence="5">
    <location>
        <begin position="429"/>
        <end position="481"/>
    </location>
</feature>
<reference evidence="8 9" key="1">
    <citation type="journal article" date="2020" name="ISME J.">
        <title>Uncovering the hidden diversity of litter-decomposition mechanisms in mushroom-forming fungi.</title>
        <authorList>
            <person name="Floudas D."/>
            <person name="Bentzer J."/>
            <person name="Ahren D."/>
            <person name="Johansson T."/>
            <person name="Persson P."/>
            <person name="Tunlid A."/>
        </authorList>
    </citation>
    <scope>NUCLEOTIDE SEQUENCE [LARGE SCALE GENOMIC DNA]</scope>
    <source>
        <strain evidence="8 9">CBS 291.85</strain>
    </source>
</reference>
<evidence type="ECO:0000313" key="9">
    <source>
        <dbReference type="Proteomes" id="UP000559256"/>
    </source>
</evidence>
<evidence type="ECO:0000313" key="8">
    <source>
        <dbReference type="EMBL" id="KAF5372982.1"/>
    </source>
</evidence>
<dbReference type="InterPro" id="IPR036872">
    <property type="entry name" value="CH_dom_sf"/>
</dbReference>
<dbReference type="EMBL" id="JAACJM010000004">
    <property type="protein sequence ID" value="KAF5372982.1"/>
    <property type="molecule type" value="Genomic_DNA"/>
</dbReference>
<dbReference type="GO" id="GO:0031122">
    <property type="term" value="P:cytoplasmic microtubule organization"/>
    <property type="evidence" value="ECO:0007669"/>
    <property type="project" value="InterPro"/>
</dbReference>
<dbReference type="InterPro" id="IPR008636">
    <property type="entry name" value="Hook_C"/>
</dbReference>
<dbReference type="SUPFAM" id="SSF116907">
    <property type="entry name" value="Hook domain"/>
    <property type="match status" value="1"/>
</dbReference>
<feature type="compositionally biased region" description="Polar residues" evidence="5">
    <location>
        <begin position="813"/>
        <end position="832"/>
    </location>
</feature>
<dbReference type="PANTHER" id="PTHR18947">
    <property type="entry name" value="HOOK PROTEINS"/>
    <property type="match status" value="1"/>
</dbReference>
<dbReference type="GO" id="GO:0005737">
    <property type="term" value="C:cytoplasm"/>
    <property type="evidence" value="ECO:0007669"/>
    <property type="project" value="UniProtKB-SubCell"/>
</dbReference>
<protein>
    <submittedName>
        <fullName evidence="8">Uncharacterized protein</fullName>
    </submittedName>
</protein>
<keyword evidence="2" id="KW-0963">Cytoplasm</keyword>
<dbReference type="PANTHER" id="PTHR18947:SF28">
    <property type="entry name" value="GIRDIN, ISOFORM A"/>
    <property type="match status" value="1"/>
</dbReference>
<comment type="subcellular location">
    <subcellularLocation>
        <location evidence="1">Cytoplasm</location>
    </subcellularLocation>
</comment>
<dbReference type="GO" id="GO:0005815">
    <property type="term" value="C:microtubule organizing center"/>
    <property type="evidence" value="ECO:0007669"/>
    <property type="project" value="TreeGrafter"/>
</dbReference>
<keyword evidence="9" id="KW-1185">Reference proteome</keyword>
<dbReference type="Pfam" id="PF19047">
    <property type="entry name" value="HOOK_N"/>
    <property type="match status" value="1"/>
</dbReference>
<dbReference type="GO" id="GO:0008017">
    <property type="term" value="F:microtubule binding"/>
    <property type="evidence" value="ECO:0007669"/>
    <property type="project" value="InterPro"/>
</dbReference>
<dbReference type="CDD" id="cd22211">
    <property type="entry name" value="HkD_SF"/>
    <property type="match status" value="1"/>
</dbReference>
<evidence type="ECO:0000256" key="4">
    <source>
        <dbReference type="SAM" id="Coils"/>
    </source>
</evidence>
<keyword evidence="3 4" id="KW-0175">Coiled coil</keyword>
<gene>
    <name evidence="8" type="ORF">D9758_001782</name>
</gene>
<feature type="coiled-coil region" evidence="4">
    <location>
        <begin position="183"/>
        <end position="355"/>
    </location>
</feature>
<proteinExistence type="predicted"/>
<dbReference type="AlphaFoldDB" id="A0A8H5LXA3"/>
<feature type="domain" description="HOOK N-terminal" evidence="7">
    <location>
        <begin position="12"/>
        <end position="151"/>
    </location>
</feature>
<name>A0A8H5LXA3_9AGAR</name>
<evidence type="ECO:0000256" key="3">
    <source>
        <dbReference type="ARBA" id="ARBA00023054"/>
    </source>
</evidence>
<organism evidence="8 9">
    <name type="scientific">Tetrapyrgos nigripes</name>
    <dbReference type="NCBI Taxonomy" id="182062"/>
    <lineage>
        <taxon>Eukaryota</taxon>
        <taxon>Fungi</taxon>
        <taxon>Dikarya</taxon>
        <taxon>Basidiomycota</taxon>
        <taxon>Agaricomycotina</taxon>
        <taxon>Agaricomycetes</taxon>
        <taxon>Agaricomycetidae</taxon>
        <taxon>Agaricales</taxon>
        <taxon>Marasmiineae</taxon>
        <taxon>Marasmiaceae</taxon>
        <taxon>Tetrapyrgos</taxon>
    </lineage>
</organism>
<feature type="domain" description="Hook C-terminal" evidence="6">
    <location>
        <begin position="193"/>
        <end position="458"/>
    </location>
</feature>
<evidence type="ECO:0000256" key="5">
    <source>
        <dbReference type="SAM" id="MobiDB-lite"/>
    </source>
</evidence>
<dbReference type="GO" id="GO:0051959">
    <property type="term" value="F:dynein light intermediate chain binding"/>
    <property type="evidence" value="ECO:0007669"/>
    <property type="project" value="TreeGrafter"/>
</dbReference>